<evidence type="ECO:0000313" key="3">
    <source>
        <dbReference type="Proteomes" id="UP001302602"/>
    </source>
</evidence>
<feature type="region of interest" description="Disordered" evidence="1">
    <location>
        <begin position="1"/>
        <end position="36"/>
    </location>
</feature>
<protein>
    <submittedName>
        <fullName evidence="2">Uncharacterized protein</fullName>
    </submittedName>
</protein>
<evidence type="ECO:0000313" key="2">
    <source>
        <dbReference type="EMBL" id="KAK4123799.1"/>
    </source>
</evidence>
<sequence>MPLLHLPAVPDPPGASLLHHDGRTSGDHVVSTQDSTHNTLGCGRAVASFEEFDGNAALDAELERLWHFITSDEQPVNAQAGNQDSDATPETQNENVILVTQIPGFRYAYSYTNMKMRLPRRIDHDLKEAEELMYFITLNRNTKMETLYEHLELDYGLGKLLGSEMKKLLKESPLVEIVKQPVTVVAETKKNLISIAWYMLITKEWGTTWFGEGCRNAKTRTLLWPRDSSILFASFVMFLYRIYMNQRQTHQATLRTQARLLKPGVESAGSSSQSPSRSQSAPPASAPQSPPLTPESQAFFGALAKDASSRKKRKHAEAALGVAQNPYEVEIPANARLMYHVYVRDRTDGSDLAAPTTYRHTDYVISHNAFSSLKASFEASGQVPAIEIHTPFGRKTITSEEQWEQAVLSIYNVRRSGGVVEVEIFV</sequence>
<dbReference type="RefSeq" id="XP_062647570.1">
    <property type="nucleotide sequence ID" value="XM_062790004.1"/>
</dbReference>
<dbReference type="GeneID" id="87826774"/>
<name>A0AAN6U027_9PEZI</name>
<gene>
    <name evidence="2" type="ORF">N657DRAFT_596589</name>
</gene>
<keyword evidence="3" id="KW-1185">Reference proteome</keyword>
<feature type="region of interest" description="Disordered" evidence="1">
    <location>
        <begin position="264"/>
        <end position="292"/>
    </location>
</feature>
<evidence type="ECO:0000256" key="1">
    <source>
        <dbReference type="SAM" id="MobiDB-lite"/>
    </source>
</evidence>
<comment type="caution">
    <text evidence="2">The sequence shown here is derived from an EMBL/GenBank/DDBJ whole genome shotgun (WGS) entry which is preliminary data.</text>
</comment>
<dbReference type="Proteomes" id="UP001302602">
    <property type="component" value="Unassembled WGS sequence"/>
</dbReference>
<feature type="compositionally biased region" description="Low complexity" evidence="1">
    <location>
        <begin position="267"/>
        <end position="283"/>
    </location>
</feature>
<accession>A0AAN6U027</accession>
<organism evidence="2 3">
    <name type="scientific">Parathielavia appendiculata</name>
    <dbReference type="NCBI Taxonomy" id="2587402"/>
    <lineage>
        <taxon>Eukaryota</taxon>
        <taxon>Fungi</taxon>
        <taxon>Dikarya</taxon>
        <taxon>Ascomycota</taxon>
        <taxon>Pezizomycotina</taxon>
        <taxon>Sordariomycetes</taxon>
        <taxon>Sordariomycetidae</taxon>
        <taxon>Sordariales</taxon>
        <taxon>Chaetomiaceae</taxon>
        <taxon>Parathielavia</taxon>
    </lineage>
</organism>
<dbReference type="AlphaFoldDB" id="A0AAN6U027"/>
<reference evidence="2" key="2">
    <citation type="submission" date="2023-05" db="EMBL/GenBank/DDBJ databases">
        <authorList>
            <consortium name="Lawrence Berkeley National Laboratory"/>
            <person name="Steindorff A."/>
            <person name="Hensen N."/>
            <person name="Bonometti L."/>
            <person name="Westerberg I."/>
            <person name="Brannstrom I.O."/>
            <person name="Guillou S."/>
            <person name="Cros-Aarteil S."/>
            <person name="Calhoun S."/>
            <person name="Haridas S."/>
            <person name="Kuo A."/>
            <person name="Mondo S."/>
            <person name="Pangilinan J."/>
            <person name="Riley R."/>
            <person name="Labutti K."/>
            <person name="Andreopoulos B."/>
            <person name="Lipzen A."/>
            <person name="Chen C."/>
            <person name="Yanf M."/>
            <person name="Daum C."/>
            <person name="Ng V."/>
            <person name="Clum A."/>
            <person name="Ohm R."/>
            <person name="Martin F."/>
            <person name="Silar P."/>
            <person name="Natvig D."/>
            <person name="Lalanne C."/>
            <person name="Gautier V."/>
            <person name="Ament-Velasquez S.L."/>
            <person name="Kruys A."/>
            <person name="Hutchinson M.I."/>
            <person name="Powell A.J."/>
            <person name="Barry K."/>
            <person name="Miller A.N."/>
            <person name="Grigoriev I.V."/>
            <person name="Debuchy R."/>
            <person name="Gladieux P."/>
            <person name="Thoren M.H."/>
            <person name="Johannesson H."/>
        </authorList>
    </citation>
    <scope>NUCLEOTIDE SEQUENCE</scope>
    <source>
        <strain evidence="2">CBS 731.68</strain>
    </source>
</reference>
<reference evidence="2" key="1">
    <citation type="journal article" date="2023" name="Mol. Phylogenet. Evol.">
        <title>Genome-scale phylogeny and comparative genomics of the fungal order Sordariales.</title>
        <authorList>
            <person name="Hensen N."/>
            <person name="Bonometti L."/>
            <person name="Westerberg I."/>
            <person name="Brannstrom I.O."/>
            <person name="Guillou S."/>
            <person name="Cros-Aarteil S."/>
            <person name="Calhoun S."/>
            <person name="Haridas S."/>
            <person name="Kuo A."/>
            <person name="Mondo S."/>
            <person name="Pangilinan J."/>
            <person name="Riley R."/>
            <person name="LaButti K."/>
            <person name="Andreopoulos B."/>
            <person name="Lipzen A."/>
            <person name="Chen C."/>
            <person name="Yan M."/>
            <person name="Daum C."/>
            <person name="Ng V."/>
            <person name="Clum A."/>
            <person name="Steindorff A."/>
            <person name="Ohm R.A."/>
            <person name="Martin F."/>
            <person name="Silar P."/>
            <person name="Natvig D.O."/>
            <person name="Lalanne C."/>
            <person name="Gautier V."/>
            <person name="Ament-Velasquez S.L."/>
            <person name="Kruys A."/>
            <person name="Hutchinson M.I."/>
            <person name="Powell A.J."/>
            <person name="Barry K."/>
            <person name="Miller A.N."/>
            <person name="Grigoriev I.V."/>
            <person name="Debuchy R."/>
            <person name="Gladieux P."/>
            <person name="Hiltunen Thoren M."/>
            <person name="Johannesson H."/>
        </authorList>
    </citation>
    <scope>NUCLEOTIDE SEQUENCE</scope>
    <source>
        <strain evidence="2">CBS 731.68</strain>
    </source>
</reference>
<proteinExistence type="predicted"/>
<dbReference type="EMBL" id="MU853228">
    <property type="protein sequence ID" value="KAK4123799.1"/>
    <property type="molecule type" value="Genomic_DNA"/>
</dbReference>